<feature type="transmembrane region" description="Helical" evidence="1">
    <location>
        <begin position="20"/>
        <end position="41"/>
    </location>
</feature>
<feature type="transmembrane region" description="Helical" evidence="1">
    <location>
        <begin position="203"/>
        <end position="229"/>
    </location>
</feature>
<sequence>MLTSPSARLSRWHLNQMSAWAGASLYAFDSLLSLFGLYAVIYMGMQLLGEPHSQPASLAPLLRNPAPIVDVSAAPVNRRCLAVLKQELALSEGIPDDATQSSWETALEIACIANFILLIGVVIAREFAADAAPVSPVCIDKPDWETEDAESETSRITRFVKLHRLVAGGVFLSIMLSWAAHLWRVAKLCSGHLDGGEDWDYCYAFYSALMGPPSFFVMLVHLIALPLLVSKLLPTTYSVDC</sequence>
<feature type="transmembrane region" description="Helical" evidence="1">
    <location>
        <begin position="165"/>
        <end position="183"/>
    </location>
</feature>
<evidence type="ECO:0000256" key="1">
    <source>
        <dbReference type="SAM" id="Phobius"/>
    </source>
</evidence>
<keyword evidence="1" id="KW-1133">Transmembrane helix</keyword>
<reference evidence="2 3" key="1">
    <citation type="journal article" date="2017" name="Int. J. Parasitol.">
        <title>The genome of the protozoan parasite Cystoisospora suis and a reverse vaccinology approach to identify vaccine candidates.</title>
        <authorList>
            <person name="Palmieri N."/>
            <person name="Shrestha A."/>
            <person name="Ruttkowski B."/>
            <person name="Beck T."/>
            <person name="Vogl C."/>
            <person name="Tomley F."/>
            <person name="Blake D.P."/>
            <person name="Joachim A."/>
        </authorList>
    </citation>
    <scope>NUCLEOTIDE SEQUENCE [LARGE SCALE GENOMIC DNA]</scope>
    <source>
        <strain evidence="2 3">Wien I</strain>
    </source>
</reference>
<name>A0A2C6LEH7_9APIC</name>
<keyword evidence="1 2" id="KW-0812">Transmembrane</keyword>
<accession>A0A2C6LEH7</accession>
<dbReference type="Proteomes" id="UP000221165">
    <property type="component" value="Unassembled WGS sequence"/>
</dbReference>
<gene>
    <name evidence="2" type="ORF">CSUI_000988</name>
</gene>
<dbReference type="VEuPathDB" id="ToxoDB:CSUI_000988"/>
<dbReference type="EMBL" id="MIGC01000391">
    <property type="protein sequence ID" value="PHJ25153.1"/>
    <property type="molecule type" value="Genomic_DNA"/>
</dbReference>
<dbReference type="OrthoDB" id="330208at2759"/>
<organism evidence="2 3">
    <name type="scientific">Cystoisospora suis</name>
    <dbReference type="NCBI Taxonomy" id="483139"/>
    <lineage>
        <taxon>Eukaryota</taxon>
        <taxon>Sar</taxon>
        <taxon>Alveolata</taxon>
        <taxon>Apicomplexa</taxon>
        <taxon>Conoidasida</taxon>
        <taxon>Coccidia</taxon>
        <taxon>Eucoccidiorida</taxon>
        <taxon>Eimeriorina</taxon>
        <taxon>Sarcocystidae</taxon>
        <taxon>Cystoisospora</taxon>
    </lineage>
</organism>
<keyword evidence="3" id="KW-1185">Reference proteome</keyword>
<protein>
    <submittedName>
        <fullName evidence="2">Transmembrane protein</fullName>
    </submittedName>
</protein>
<comment type="caution">
    <text evidence="2">The sequence shown here is derived from an EMBL/GenBank/DDBJ whole genome shotgun (WGS) entry which is preliminary data.</text>
</comment>
<keyword evidence="1" id="KW-0472">Membrane</keyword>
<dbReference type="GeneID" id="94424405"/>
<evidence type="ECO:0000313" key="2">
    <source>
        <dbReference type="EMBL" id="PHJ25153.1"/>
    </source>
</evidence>
<dbReference type="RefSeq" id="XP_067926825.1">
    <property type="nucleotide sequence ID" value="XM_068061194.1"/>
</dbReference>
<proteinExistence type="predicted"/>
<dbReference type="AlphaFoldDB" id="A0A2C6LEH7"/>
<evidence type="ECO:0000313" key="3">
    <source>
        <dbReference type="Proteomes" id="UP000221165"/>
    </source>
</evidence>